<dbReference type="EMBL" id="HBIR01061610">
    <property type="protein sequence ID" value="CAE0600727.1"/>
    <property type="molecule type" value="Transcribed_RNA"/>
</dbReference>
<protein>
    <submittedName>
        <fullName evidence="1">Uncharacterized protein</fullName>
    </submittedName>
</protein>
<proteinExistence type="predicted"/>
<reference evidence="1" key="1">
    <citation type="submission" date="2021-01" db="EMBL/GenBank/DDBJ databases">
        <authorList>
            <person name="Corre E."/>
            <person name="Pelletier E."/>
            <person name="Niang G."/>
            <person name="Scheremetjew M."/>
            <person name="Finn R."/>
            <person name="Kale V."/>
            <person name="Holt S."/>
            <person name="Cochrane G."/>
            <person name="Meng A."/>
            <person name="Brown T."/>
            <person name="Cohen L."/>
        </authorList>
    </citation>
    <scope>NUCLEOTIDE SEQUENCE</scope>
    <source>
        <strain evidence="1">379</strain>
    </source>
</reference>
<organism evidence="1">
    <name type="scientific">Emiliania huxleyi</name>
    <name type="common">Coccolithophore</name>
    <name type="synonym">Pontosphaera huxleyi</name>
    <dbReference type="NCBI Taxonomy" id="2903"/>
    <lineage>
        <taxon>Eukaryota</taxon>
        <taxon>Haptista</taxon>
        <taxon>Haptophyta</taxon>
        <taxon>Prymnesiophyceae</taxon>
        <taxon>Isochrysidales</taxon>
        <taxon>Noelaerhabdaceae</taxon>
        <taxon>Emiliania</taxon>
    </lineage>
</organism>
<dbReference type="Gene3D" id="3.90.1140.10">
    <property type="entry name" value="Cyclic phosphodiesterase"/>
    <property type="match status" value="1"/>
</dbReference>
<sequence>MRMRFQEILLQPQAAASPLQTLHAAVQTRFPSGSSSTLSGYTPHISTIYANSDAASDRCVTPQLAPKLFEALDAAGCGLTALSGILTVTSVGLWDMNGKTATEWVMLAEWALSSPS</sequence>
<gene>
    <name evidence="1" type="ORF">EHUX00137_LOCUS47836</name>
</gene>
<evidence type="ECO:0000313" key="1">
    <source>
        <dbReference type="EMBL" id="CAE0600727.1"/>
    </source>
</evidence>
<dbReference type="AlphaFoldDB" id="A0A7S3U1Q0"/>
<accession>A0A7S3U1Q0</accession>
<name>A0A7S3U1Q0_EMIHU</name>